<evidence type="ECO:0000313" key="3">
    <source>
        <dbReference type="Proteomes" id="UP001233271"/>
    </source>
</evidence>
<dbReference type="EMBL" id="AP028216">
    <property type="protein sequence ID" value="BEI93289.1"/>
    <property type="molecule type" value="Genomic_DNA"/>
</dbReference>
<keyword evidence="3" id="KW-1185">Reference proteome</keyword>
<dbReference type="RefSeq" id="XP_060458554.1">
    <property type="nucleotide sequence ID" value="XM_060602130.1"/>
</dbReference>
<dbReference type="KEGG" id="ccac:CcaHIS019_0509170"/>
<feature type="region of interest" description="Disordered" evidence="1">
    <location>
        <begin position="283"/>
        <end position="323"/>
    </location>
</feature>
<name>A0AA48L790_9TREE</name>
<proteinExistence type="predicted"/>
<dbReference type="GeneID" id="85497159"/>
<sequence length="323" mass="36170">MNPTLGLLRQLAQKPTPLPTPSGEAFALVRRMLQERPRHFREILADGIATSTPEGEEKPVAYKMKKVKGKGKDEVEPVAVPEGHPFLSAGYLKNRIIPVLESQRLVRKAWLDATPGTSLARMSHHQRKHAMWVIQEEGKLAARWEAITDPALDQAGLRRLGGQERLSREAAARSRRETAFTTGREERTERDIMAWADRPAGFTTNLERKHLNTRRNRARPVKEARVAERAAMRAEVATAVQADLKVQGKIANRAARVAAAAIERREAVNEEAAVQVKDRKTLQAEKEAKQQRAARRRKEQRATALKANRQAAKKAEVGDKVQA</sequence>
<dbReference type="Proteomes" id="UP001233271">
    <property type="component" value="Chromosome 5"/>
</dbReference>
<organism evidence="2 3">
    <name type="scientific">Cutaneotrichosporon cavernicola</name>
    <dbReference type="NCBI Taxonomy" id="279322"/>
    <lineage>
        <taxon>Eukaryota</taxon>
        <taxon>Fungi</taxon>
        <taxon>Dikarya</taxon>
        <taxon>Basidiomycota</taxon>
        <taxon>Agaricomycotina</taxon>
        <taxon>Tremellomycetes</taxon>
        <taxon>Trichosporonales</taxon>
        <taxon>Trichosporonaceae</taxon>
        <taxon>Cutaneotrichosporon</taxon>
    </lineage>
</organism>
<evidence type="ECO:0000256" key="1">
    <source>
        <dbReference type="SAM" id="MobiDB-lite"/>
    </source>
</evidence>
<protein>
    <submittedName>
        <fullName evidence="2">Uncharacterized protein</fullName>
    </submittedName>
</protein>
<gene>
    <name evidence="2" type="ORF">CcaverHIS019_0509170</name>
</gene>
<evidence type="ECO:0000313" key="2">
    <source>
        <dbReference type="EMBL" id="BEI93289.1"/>
    </source>
</evidence>
<accession>A0AA48L790</accession>
<dbReference type="AlphaFoldDB" id="A0AA48L790"/>
<reference evidence="2" key="1">
    <citation type="journal article" date="2023" name="BMC Genomics">
        <title>Chromosome-level genome assemblies of Cutaneotrichosporon spp. (Trichosporonales, Basidiomycota) reveal imbalanced evolution between nucleotide sequences and chromosome synteny.</title>
        <authorList>
            <person name="Kobayashi Y."/>
            <person name="Kayamori A."/>
            <person name="Aoki K."/>
            <person name="Shiwa Y."/>
            <person name="Matsutani M."/>
            <person name="Fujita N."/>
            <person name="Sugita T."/>
            <person name="Iwasaki W."/>
            <person name="Tanaka N."/>
            <person name="Takashima M."/>
        </authorList>
    </citation>
    <scope>NUCLEOTIDE SEQUENCE</scope>
    <source>
        <strain evidence="2">HIS019</strain>
    </source>
</reference>
<feature type="compositionally biased region" description="Basic and acidic residues" evidence="1">
    <location>
        <begin position="313"/>
        <end position="323"/>
    </location>
</feature>